<organism evidence="1 2">
    <name type="scientific">Streptomyces polygonati</name>
    <dbReference type="NCBI Taxonomy" id="1617087"/>
    <lineage>
        <taxon>Bacteria</taxon>
        <taxon>Bacillati</taxon>
        <taxon>Actinomycetota</taxon>
        <taxon>Actinomycetes</taxon>
        <taxon>Kitasatosporales</taxon>
        <taxon>Streptomycetaceae</taxon>
        <taxon>Streptomyces</taxon>
    </lineage>
</organism>
<evidence type="ECO:0000313" key="1">
    <source>
        <dbReference type="EMBL" id="MFC4035784.1"/>
    </source>
</evidence>
<dbReference type="SMART" id="SM00028">
    <property type="entry name" value="TPR"/>
    <property type="match status" value="2"/>
</dbReference>
<keyword evidence="2" id="KW-1185">Reference proteome</keyword>
<dbReference type="RefSeq" id="WP_386436325.1">
    <property type="nucleotide sequence ID" value="NZ_JBHSBB010000029.1"/>
</dbReference>
<dbReference type="Pfam" id="PF13424">
    <property type="entry name" value="TPR_12"/>
    <property type="match status" value="1"/>
</dbReference>
<dbReference type="InterPro" id="IPR011990">
    <property type="entry name" value="TPR-like_helical_dom_sf"/>
</dbReference>
<dbReference type="Gene3D" id="1.25.40.10">
    <property type="entry name" value="Tetratricopeptide repeat domain"/>
    <property type="match status" value="2"/>
</dbReference>
<comment type="caution">
    <text evidence="1">The sequence shown here is derived from an EMBL/GenBank/DDBJ whole genome shotgun (WGS) entry which is preliminary data.</text>
</comment>
<name>A0ABV8HXY1_9ACTN</name>
<accession>A0ABV8HXY1</accession>
<dbReference type="EMBL" id="JBHSBB010000029">
    <property type="protein sequence ID" value="MFC4035784.1"/>
    <property type="molecule type" value="Genomic_DNA"/>
</dbReference>
<dbReference type="SUPFAM" id="SSF48452">
    <property type="entry name" value="TPR-like"/>
    <property type="match status" value="1"/>
</dbReference>
<proteinExistence type="predicted"/>
<dbReference type="Proteomes" id="UP001595765">
    <property type="component" value="Unassembled WGS sequence"/>
</dbReference>
<evidence type="ECO:0000313" key="2">
    <source>
        <dbReference type="Proteomes" id="UP001595765"/>
    </source>
</evidence>
<gene>
    <name evidence="1" type="ORF">ACFO3J_30580</name>
</gene>
<reference evidence="2" key="1">
    <citation type="journal article" date="2019" name="Int. J. Syst. Evol. Microbiol.">
        <title>The Global Catalogue of Microorganisms (GCM) 10K type strain sequencing project: providing services to taxonomists for standard genome sequencing and annotation.</title>
        <authorList>
            <consortium name="The Broad Institute Genomics Platform"/>
            <consortium name="The Broad Institute Genome Sequencing Center for Infectious Disease"/>
            <person name="Wu L."/>
            <person name="Ma J."/>
        </authorList>
    </citation>
    <scope>NUCLEOTIDE SEQUENCE [LARGE SCALE GENOMIC DNA]</scope>
    <source>
        <strain evidence="2">CGMCC 4.7237</strain>
    </source>
</reference>
<sequence>MATTAGLDESYAGLEARAQRVYRSLGLLPVDVVDPDLITAACRMTWGEAQWLLEMLADERMLELLPPVANFTERYRLSATAHEHARLLALRHDGPVVRSRVLRRLAEWMLSIAQLAQVRLTRAQAALQQPDALVPAVRVPFEDDAGAMAWLERHERSLPGVLRMAQERRWDEIVWRLVDAFWPLFLRRHPYALWAEAHEIGLASARRANNPAAVRQMLNSGAIGLKTAGRLDEALAWFIEALVAARKAGDIRDEGQALFGLGACHHEAGRAQQAEPYLQEATDLWERCGYPRGVALATILLGEIVLTDDPRRAQAMLTDARGILLGAEDSYDATCALALHGHARVLTGDIETGIGEMEDAADVCRAAGSTRWLARVLELLGSAHRDRLDPATARQCYREAAELYAVIRPADADRLRQLERAL</sequence>
<protein>
    <submittedName>
        <fullName evidence="1">Tetratricopeptide repeat protein</fullName>
    </submittedName>
</protein>
<dbReference type="InterPro" id="IPR019734">
    <property type="entry name" value="TPR_rpt"/>
</dbReference>